<reference evidence="1 2" key="1">
    <citation type="submission" date="2018-01" db="EMBL/GenBank/DDBJ databases">
        <title>Complete genome sequencing of Sporolactobacillus terrae DLG3.</title>
        <authorList>
            <person name="Nam Y.-D."/>
            <person name="Kang J."/>
            <person name="Chung W.-H."/>
        </authorList>
    </citation>
    <scope>NUCLEOTIDE SEQUENCE [LARGE SCALE GENOMIC DNA]</scope>
    <source>
        <strain evidence="1 2">DLG3</strain>
    </source>
</reference>
<protein>
    <submittedName>
        <fullName evidence="1">Uncharacterized protein</fullName>
    </submittedName>
</protein>
<proteinExistence type="predicted"/>
<accession>A0ABX5Q4M4</accession>
<evidence type="ECO:0000313" key="2">
    <source>
        <dbReference type="Proteomes" id="UP000285882"/>
    </source>
</evidence>
<dbReference type="Proteomes" id="UP000285882">
    <property type="component" value="Chromosome"/>
</dbReference>
<name>A0ABX5Q4M4_9BACL</name>
<dbReference type="RefSeq" id="WP_028977516.1">
    <property type="nucleotide sequence ID" value="NZ_CP025688.1"/>
</dbReference>
<dbReference type="EMBL" id="CP025688">
    <property type="protein sequence ID" value="QAA21596.1"/>
    <property type="molecule type" value="Genomic_DNA"/>
</dbReference>
<keyword evidence="2" id="KW-1185">Reference proteome</keyword>
<sequence>MINTKFYDGFEGESELSLVSGINKLVIWNGYFEMILDSLIELGIEKKGIVKEYFYHEGWYDNSPWLISDLPLTIRQLKLVNADHFNSDRTSKEAIKNVLKELISFLELNSDQKVYIEYD</sequence>
<evidence type="ECO:0000313" key="1">
    <source>
        <dbReference type="EMBL" id="QAA21596.1"/>
    </source>
</evidence>
<gene>
    <name evidence="1" type="ORF">C0674_02595</name>
</gene>
<organism evidence="1 2">
    <name type="scientific">Sporolactobacillus terrae</name>
    <dbReference type="NCBI Taxonomy" id="269673"/>
    <lineage>
        <taxon>Bacteria</taxon>
        <taxon>Bacillati</taxon>
        <taxon>Bacillota</taxon>
        <taxon>Bacilli</taxon>
        <taxon>Bacillales</taxon>
        <taxon>Sporolactobacillaceae</taxon>
        <taxon>Sporolactobacillus</taxon>
    </lineage>
</organism>